<keyword evidence="4" id="KW-0408">Iron</keyword>
<comment type="pathway">
    <text evidence="6">Alkaloid degradation; nicotine degradation.</text>
</comment>
<dbReference type="Pfam" id="PF00111">
    <property type="entry name" value="Fer2"/>
    <property type="match status" value="1"/>
</dbReference>
<dbReference type="GO" id="GO:0016491">
    <property type="term" value="F:oxidoreductase activity"/>
    <property type="evidence" value="ECO:0007669"/>
    <property type="project" value="UniProtKB-KW"/>
</dbReference>
<dbReference type="FunFam" id="1.10.150.120:FF:000003">
    <property type="entry name" value="Carbon monoxide dehydrogenase, small subunit"/>
    <property type="match status" value="1"/>
</dbReference>
<dbReference type="GO" id="GO:0046872">
    <property type="term" value="F:metal ion binding"/>
    <property type="evidence" value="ECO:0007669"/>
    <property type="project" value="UniProtKB-KW"/>
</dbReference>
<dbReference type="PROSITE" id="PS51085">
    <property type="entry name" value="2FE2S_FER_2"/>
    <property type="match status" value="1"/>
</dbReference>
<dbReference type="FunFam" id="3.10.20.30:FF:000020">
    <property type="entry name" value="Xanthine dehydrogenase iron-sulfur subunit"/>
    <property type="match status" value="1"/>
</dbReference>
<dbReference type="InterPro" id="IPR001041">
    <property type="entry name" value="2Fe-2S_ferredoxin-type"/>
</dbReference>
<sequence>MAVYTFTLNGKQTSVEVPSDTTLLETLREALGLTGTKEGCGKGECGACTVIVNGKAANACLIMTSQLAGADIRTIEGLGSDGVLDSLQTAFVETGAVQCGYCTPGMLMSARALLLKKSSPSTEEIRESIAGNLCRCTGYAKIVEAIRKAAVSARERGV</sequence>
<dbReference type="PANTHER" id="PTHR44379">
    <property type="entry name" value="OXIDOREDUCTASE WITH IRON-SULFUR SUBUNIT"/>
    <property type="match status" value="1"/>
</dbReference>
<dbReference type="InterPro" id="IPR051452">
    <property type="entry name" value="Diverse_Oxidoreductases"/>
</dbReference>
<dbReference type="STRING" id="1121421.SAMN02745123_02756"/>
<evidence type="ECO:0000313" key="8">
    <source>
        <dbReference type="EMBL" id="SHK68488.1"/>
    </source>
</evidence>
<feature type="domain" description="2Fe-2S ferredoxin-type" evidence="7">
    <location>
        <begin position="2"/>
        <end position="78"/>
    </location>
</feature>
<dbReference type="Proteomes" id="UP000183997">
    <property type="component" value="Unassembled WGS sequence"/>
</dbReference>
<reference evidence="9" key="1">
    <citation type="submission" date="2016-11" db="EMBL/GenBank/DDBJ databases">
        <authorList>
            <person name="Varghese N."/>
            <person name="Submissions S."/>
        </authorList>
    </citation>
    <scope>NUCLEOTIDE SEQUENCE [LARGE SCALE GENOMIC DNA]</scope>
    <source>
        <strain evidence="9">DSM 10349</strain>
    </source>
</reference>
<dbReference type="AlphaFoldDB" id="A0A1M6UHB6"/>
<keyword evidence="2" id="KW-0479">Metal-binding</keyword>
<evidence type="ECO:0000259" key="7">
    <source>
        <dbReference type="PROSITE" id="PS51085"/>
    </source>
</evidence>
<keyword evidence="5" id="KW-0411">Iron-sulfur</keyword>
<dbReference type="Gene3D" id="1.10.150.120">
    <property type="entry name" value="[2Fe-2S]-binding domain"/>
    <property type="match status" value="1"/>
</dbReference>
<keyword evidence="9" id="KW-1185">Reference proteome</keyword>
<evidence type="ECO:0000256" key="6">
    <source>
        <dbReference type="ARBA" id="ARBA00060707"/>
    </source>
</evidence>
<dbReference type="PANTHER" id="PTHR44379:SF5">
    <property type="entry name" value="OXIDOREDUCTASE WITH IRON-SULFUR SUBUNIT"/>
    <property type="match status" value="1"/>
</dbReference>
<organism evidence="8 9">
    <name type="scientific">Desulforamulus aeronauticus DSM 10349</name>
    <dbReference type="NCBI Taxonomy" id="1121421"/>
    <lineage>
        <taxon>Bacteria</taxon>
        <taxon>Bacillati</taxon>
        <taxon>Bacillota</taxon>
        <taxon>Clostridia</taxon>
        <taxon>Eubacteriales</taxon>
        <taxon>Peptococcaceae</taxon>
        <taxon>Desulforamulus</taxon>
    </lineage>
</organism>
<dbReference type="InterPro" id="IPR036884">
    <property type="entry name" value="2Fe-2S-bd_dom_sf"/>
</dbReference>
<dbReference type="SUPFAM" id="SSF54292">
    <property type="entry name" value="2Fe-2S ferredoxin-like"/>
    <property type="match status" value="1"/>
</dbReference>
<protein>
    <submittedName>
        <fullName evidence="8">Carbon-monoxide dehydrogenase small subunit</fullName>
    </submittedName>
</protein>
<name>A0A1M6UHB6_9FIRM</name>
<dbReference type="OrthoDB" id="9796880at2"/>
<evidence type="ECO:0000256" key="1">
    <source>
        <dbReference type="ARBA" id="ARBA00022714"/>
    </source>
</evidence>
<evidence type="ECO:0000313" key="9">
    <source>
        <dbReference type="Proteomes" id="UP000183997"/>
    </source>
</evidence>
<dbReference type="InterPro" id="IPR012675">
    <property type="entry name" value="Beta-grasp_dom_sf"/>
</dbReference>
<evidence type="ECO:0000256" key="5">
    <source>
        <dbReference type="ARBA" id="ARBA00023014"/>
    </source>
</evidence>
<dbReference type="GO" id="GO:0051537">
    <property type="term" value="F:2 iron, 2 sulfur cluster binding"/>
    <property type="evidence" value="ECO:0007669"/>
    <property type="project" value="UniProtKB-KW"/>
</dbReference>
<evidence type="ECO:0000256" key="4">
    <source>
        <dbReference type="ARBA" id="ARBA00023004"/>
    </source>
</evidence>
<evidence type="ECO:0000256" key="3">
    <source>
        <dbReference type="ARBA" id="ARBA00023002"/>
    </source>
</evidence>
<proteinExistence type="predicted"/>
<evidence type="ECO:0000256" key="2">
    <source>
        <dbReference type="ARBA" id="ARBA00022723"/>
    </source>
</evidence>
<keyword evidence="3" id="KW-0560">Oxidoreductase</keyword>
<dbReference type="InterPro" id="IPR002888">
    <property type="entry name" value="2Fe-2S-bd"/>
</dbReference>
<gene>
    <name evidence="8" type="ORF">SAMN02745123_02756</name>
</gene>
<dbReference type="CDD" id="cd00207">
    <property type="entry name" value="fer2"/>
    <property type="match status" value="1"/>
</dbReference>
<dbReference type="InterPro" id="IPR006058">
    <property type="entry name" value="2Fe2S_fd_BS"/>
</dbReference>
<keyword evidence="1" id="KW-0001">2Fe-2S</keyword>
<dbReference type="InterPro" id="IPR036010">
    <property type="entry name" value="2Fe-2S_ferredoxin-like_sf"/>
</dbReference>
<accession>A0A1M6UHB6</accession>
<dbReference type="RefSeq" id="WP_072915414.1">
    <property type="nucleotide sequence ID" value="NZ_FRAR01000020.1"/>
</dbReference>
<dbReference type="Gene3D" id="3.10.20.30">
    <property type="match status" value="1"/>
</dbReference>
<dbReference type="EMBL" id="FRAR01000020">
    <property type="protein sequence ID" value="SHK68488.1"/>
    <property type="molecule type" value="Genomic_DNA"/>
</dbReference>
<dbReference type="Pfam" id="PF01799">
    <property type="entry name" value="Fer2_2"/>
    <property type="match status" value="1"/>
</dbReference>
<dbReference type="SUPFAM" id="SSF47741">
    <property type="entry name" value="CO dehydrogenase ISP C-domain like"/>
    <property type="match status" value="1"/>
</dbReference>
<dbReference type="PROSITE" id="PS00197">
    <property type="entry name" value="2FE2S_FER_1"/>
    <property type="match status" value="1"/>
</dbReference>